<evidence type="ECO:0000313" key="1">
    <source>
        <dbReference type="EMBL" id="SIS42049.1"/>
    </source>
</evidence>
<organism evidence="1 2">
    <name type="scientific">Thalassolituus maritimus</name>
    <dbReference type="NCBI Taxonomy" id="484498"/>
    <lineage>
        <taxon>Bacteria</taxon>
        <taxon>Pseudomonadati</taxon>
        <taxon>Pseudomonadota</taxon>
        <taxon>Gammaproteobacteria</taxon>
        <taxon>Oceanospirillales</taxon>
        <taxon>Oceanospirillaceae</taxon>
        <taxon>Thalassolituus</taxon>
    </lineage>
</organism>
<dbReference type="STRING" id="484498.SAMN05421686_101138"/>
<reference evidence="2" key="1">
    <citation type="submission" date="2017-01" db="EMBL/GenBank/DDBJ databases">
        <authorList>
            <person name="Varghese N."/>
            <person name="Submissions S."/>
        </authorList>
    </citation>
    <scope>NUCLEOTIDE SEQUENCE [LARGE SCALE GENOMIC DNA]</scope>
    <source>
        <strain evidence="2">DSM 24913</strain>
    </source>
</reference>
<gene>
    <name evidence="1" type="ORF">SAMN05421686_101138</name>
</gene>
<dbReference type="OrthoDB" id="6201239at2"/>
<dbReference type="RefSeq" id="WP_076513391.1">
    <property type="nucleotide sequence ID" value="NZ_FTOH01000001.1"/>
</dbReference>
<evidence type="ECO:0000313" key="2">
    <source>
        <dbReference type="Proteomes" id="UP000185639"/>
    </source>
</evidence>
<dbReference type="AlphaFoldDB" id="A0A1N7IYA7"/>
<dbReference type="EMBL" id="FTOH01000001">
    <property type="protein sequence ID" value="SIS42049.1"/>
    <property type="molecule type" value="Genomic_DNA"/>
</dbReference>
<name>A0A1N7IYA7_9GAMM</name>
<proteinExistence type="predicted"/>
<accession>A0A1N7IYA7</accession>
<sequence length="188" mass="21326">MKVYIVKPDTSYRFMYPEDEVYDSDFWEFKCNELAGKLPLHFTAYLSDKKEEPIPDIAWIGMSTFAFKEAVAEYMVEILEESGELLPFTVNDEQWYCLNILQKADDALDTEKSEYEYNEGGIKFGLKNIVLKAEKLPATGLFKIKGDNYTSTFCVDDQSTDEGVLGSFFCAVASGKLTGVTFQEVTLV</sequence>
<evidence type="ECO:0008006" key="3">
    <source>
        <dbReference type="Google" id="ProtNLM"/>
    </source>
</evidence>
<protein>
    <recommendedName>
        <fullName evidence="3">Immunity protein 43</fullName>
    </recommendedName>
</protein>
<dbReference type="Proteomes" id="UP000185639">
    <property type="component" value="Unassembled WGS sequence"/>
</dbReference>
<keyword evidence="2" id="KW-1185">Reference proteome</keyword>